<dbReference type="AlphaFoldDB" id="A0A383E0I6"/>
<protein>
    <submittedName>
        <fullName evidence="1">Uncharacterized protein</fullName>
    </submittedName>
</protein>
<sequence>LSLRNAFTLQGRGEELGGSMVGLERFPVLSARAVASLDRLDRWTRNLRADESKLHVFKGGNLDEEIQKLQKVYPGIEWEQTPLDIPEFPYLAENRKCLVTLKFHSG</sequence>
<dbReference type="Gene3D" id="3.40.50.150">
    <property type="entry name" value="Vaccinia Virus protein VP39"/>
    <property type="match status" value="1"/>
</dbReference>
<evidence type="ECO:0000313" key="1">
    <source>
        <dbReference type="EMBL" id="SVE50337.1"/>
    </source>
</evidence>
<organism evidence="1">
    <name type="scientific">marine metagenome</name>
    <dbReference type="NCBI Taxonomy" id="408172"/>
    <lineage>
        <taxon>unclassified sequences</taxon>
        <taxon>metagenomes</taxon>
        <taxon>ecological metagenomes</taxon>
    </lineage>
</organism>
<gene>
    <name evidence="1" type="ORF">METZ01_LOCUS503191</name>
</gene>
<dbReference type="InterPro" id="IPR029063">
    <property type="entry name" value="SAM-dependent_MTases_sf"/>
</dbReference>
<accession>A0A383E0I6</accession>
<dbReference type="EMBL" id="UINC01221839">
    <property type="protein sequence ID" value="SVE50337.1"/>
    <property type="molecule type" value="Genomic_DNA"/>
</dbReference>
<reference evidence="1" key="1">
    <citation type="submission" date="2018-05" db="EMBL/GenBank/DDBJ databases">
        <authorList>
            <person name="Lanie J.A."/>
            <person name="Ng W.-L."/>
            <person name="Kazmierczak K.M."/>
            <person name="Andrzejewski T.M."/>
            <person name="Davidsen T.M."/>
            <person name="Wayne K.J."/>
            <person name="Tettelin H."/>
            <person name="Glass J.I."/>
            <person name="Rusch D."/>
            <person name="Podicherti R."/>
            <person name="Tsui H.-C.T."/>
            <person name="Winkler M.E."/>
        </authorList>
    </citation>
    <scope>NUCLEOTIDE SEQUENCE</scope>
</reference>
<proteinExistence type="predicted"/>
<name>A0A383E0I6_9ZZZZ</name>
<feature type="non-terminal residue" evidence="1">
    <location>
        <position position="1"/>
    </location>
</feature>